<gene>
    <name evidence="4" type="ORF">BN1204_056730</name>
    <name evidence="3" type="ORF">NCLIV_056730</name>
</gene>
<dbReference type="InParanoid" id="F0VNF3"/>
<reference evidence="3" key="2">
    <citation type="submission" date="2011-03" db="EMBL/GenBank/DDBJ databases">
        <title>Comparative genomics and transcriptomics of Neospora caninum and Toxoplasma gondii.</title>
        <authorList>
            <person name="Reid A.J."/>
            <person name="Sohal A."/>
            <person name="Harris D."/>
            <person name="Quail M."/>
            <person name="Sanders M."/>
            <person name="Berriman M."/>
            <person name="Wastling J.M."/>
            <person name="Pain A."/>
        </authorList>
    </citation>
    <scope>NUCLEOTIDE SEQUENCE</scope>
    <source>
        <strain evidence="3">Liverpool</strain>
    </source>
</reference>
<feature type="chain" id="PRO_5007655223" description="Transmembrane protein" evidence="2">
    <location>
        <begin position="20"/>
        <end position="331"/>
    </location>
</feature>
<dbReference type="RefSeq" id="XP_003885277.1">
    <property type="nucleotide sequence ID" value="XM_003885228.1"/>
</dbReference>
<dbReference type="Proteomes" id="UP000007494">
    <property type="component" value="Chromosome XI"/>
</dbReference>
<feature type="compositionally biased region" description="Basic and acidic residues" evidence="1">
    <location>
        <begin position="70"/>
        <end position="83"/>
    </location>
</feature>
<dbReference type="eggNOG" id="ENOG502R0K7">
    <property type="taxonomic scope" value="Eukaryota"/>
</dbReference>
<organism evidence="3 5">
    <name type="scientific">Neospora caninum (strain Liverpool)</name>
    <dbReference type="NCBI Taxonomy" id="572307"/>
    <lineage>
        <taxon>Eukaryota</taxon>
        <taxon>Sar</taxon>
        <taxon>Alveolata</taxon>
        <taxon>Apicomplexa</taxon>
        <taxon>Conoidasida</taxon>
        <taxon>Coccidia</taxon>
        <taxon>Eucoccidiorida</taxon>
        <taxon>Eimeriorina</taxon>
        <taxon>Sarcocystidae</taxon>
        <taxon>Neospora</taxon>
    </lineage>
</organism>
<reference evidence="3" key="1">
    <citation type="submission" date="2011-02" db="EMBL/GenBank/DDBJ databases">
        <authorList>
            <person name="Aslett M."/>
        </authorList>
    </citation>
    <scope>NUCLEOTIDE SEQUENCE</scope>
    <source>
        <strain evidence="3">Liverpool</strain>
    </source>
</reference>
<dbReference type="EMBL" id="LN714486">
    <property type="protein sequence ID" value="CEL69979.1"/>
    <property type="molecule type" value="Genomic_DNA"/>
</dbReference>
<feature type="compositionally biased region" description="Pro residues" evidence="1">
    <location>
        <begin position="253"/>
        <end position="268"/>
    </location>
</feature>
<feature type="signal peptide" evidence="2">
    <location>
        <begin position="1"/>
        <end position="19"/>
    </location>
</feature>
<dbReference type="GeneID" id="13440662"/>
<evidence type="ECO:0000313" key="4">
    <source>
        <dbReference type="EMBL" id="CEL69979.1"/>
    </source>
</evidence>
<dbReference type="OrthoDB" id="333306at2759"/>
<evidence type="ECO:0000313" key="3">
    <source>
        <dbReference type="EMBL" id="CBZ55249.1"/>
    </source>
</evidence>
<feature type="compositionally biased region" description="Low complexity" evidence="1">
    <location>
        <begin position="307"/>
        <end position="331"/>
    </location>
</feature>
<accession>F0VNF3</accession>
<keyword evidence="2" id="KW-0732">Signal</keyword>
<reference evidence="5" key="3">
    <citation type="journal article" date="2012" name="PLoS Pathog.">
        <title>Comparative genomics of the apicomplexan parasites Toxoplasma gondii and Neospora caninum: Coccidia differing in host range and transmission strategy.</title>
        <authorList>
            <person name="Reid A.J."/>
            <person name="Vermont S.J."/>
            <person name="Cotton J.A."/>
            <person name="Harris D."/>
            <person name="Hill-Cawthorne G.A."/>
            <person name="Konen-Waisman S."/>
            <person name="Latham S.M."/>
            <person name="Mourier T."/>
            <person name="Norton R."/>
            <person name="Quail M.A."/>
            <person name="Sanders M."/>
            <person name="Shanmugam D."/>
            <person name="Sohal A."/>
            <person name="Wasmuth J.D."/>
            <person name="Brunk B."/>
            <person name="Grigg M.E."/>
            <person name="Howard J.C."/>
            <person name="Parkinson J."/>
            <person name="Roos D.S."/>
            <person name="Trees A.J."/>
            <person name="Berriman M."/>
            <person name="Pain A."/>
            <person name="Wastling J.M."/>
        </authorList>
    </citation>
    <scope>NUCLEOTIDE SEQUENCE [LARGE SCALE GENOMIC DNA]</scope>
    <source>
        <strain evidence="5">Liverpool</strain>
    </source>
</reference>
<feature type="region of interest" description="Disordered" evidence="1">
    <location>
        <begin position="227"/>
        <end position="331"/>
    </location>
</feature>
<dbReference type="VEuPathDB" id="ToxoDB:NCLIV_056730"/>
<proteinExistence type="predicted"/>
<reference evidence="4" key="4">
    <citation type="journal article" date="2015" name="PLoS ONE">
        <title>Comprehensive Evaluation of Toxoplasma gondii VEG and Neospora caninum LIV Genomes with Tachyzoite Stage Transcriptome and Proteome Defines Novel Transcript Features.</title>
        <authorList>
            <person name="Ramaprasad A."/>
            <person name="Mourier T."/>
            <person name="Naeem R."/>
            <person name="Malas T.B."/>
            <person name="Moussa E."/>
            <person name="Panigrahi A."/>
            <person name="Vermont S.J."/>
            <person name="Otto T.D."/>
            <person name="Wastling J."/>
            <person name="Pain A."/>
        </authorList>
    </citation>
    <scope>NUCLEOTIDE SEQUENCE</scope>
    <source>
        <strain evidence="4">Liverpool</strain>
    </source>
</reference>
<feature type="region of interest" description="Disordered" evidence="1">
    <location>
        <begin position="119"/>
        <end position="138"/>
    </location>
</feature>
<keyword evidence="5" id="KW-1185">Reference proteome</keyword>
<evidence type="ECO:0000256" key="1">
    <source>
        <dbReference type="SAM" id="MobiDB-lite"/>
    </source>
</evidence>
<evidence type="ECO:0008006" key="6">
    <source>
        <dbReference type="Google" id="ProtNLM"/>
    </source>
</evidence>
<dbReference type="EMBL" id="FR823392">
    <property type="protein sequence ID" value="CBZ55249.1"/>
    <property type="molecule type" value="Genomic_DNA"/>
</dbReference>
<name>F0VNF3_NEOCL</name>
<dbReference type="AlphaFoldDB" id="F0VNF3"/>
<feature type="compositionally biased region" description="Polar residues" evidence="1">
    <location>
        <begin position="232"/>
        <end position="245"/>
    </location>
</feature>
<sequence>MVGFILVGCFLQILCGAEAAPLNETLTLTISSRSPRPDAEAYIQEKSDGARAPPQNGQASRGNESYEPDVVTRREEDSGDGVKRSQSAVSENISRHRAEVILQEYLDMLAEESDARLASGIPKPEEGGNAGRVASTTSQLVPFHKGRRKKSSTWFSDNDDMQVRNKSSGFFAWLSRHQRKATVIVGAATAALVCGLGWYGWTKWGRDEDEDFVLDFGHEMWRPVGERRPYSTDVSTDPSILSGSGDSLKRDPPPSTPRGSPPVAPSGGPPLRRALRKADLESDVEHEDLRKAFDISPRYHPPPSYYASTPSEAPATPPQASTASPARAHPD</sequence>
<feature type="region of interest" description="Disordered" evidence="1">
    <location>
        <begin position="44"/>
        <end position="90"/>
    </location>
</feature>
<evidence type="ECO:0000313" key="5">
    <source>
        <dbReference type="Proteomes" id="UP000007494"/>
    </source>
</evidence>
<dbReference type="OMA" id="ISTWATQ"/>
<protein>
    <recommendedName>
        <fullName evidence="6">Transmembrane protein</fullName>
    </recommendedName>
</protein>
<evidence type="ECO:0000256" key="2">
    <source>
        <dbReference type="SAM" id="SignalP"/>
    </source>
</evidence>